<dbReference type="AlphaFoldDB" id="A0A7W8HZB9"/>
<accession>A0A7W8HZB9</accession>
<evidence type="ECO:0000313" key="2">
    <source>
        <dbReference type="Proteomes" id="UP000566663"/>
    </source>
</evidence>
<organism evidence="1 2">
    <name type="scientific">Brevundimonas basaltis</name>
    <dbReference type="NCBI Taxonomy" id="472166"/>
    <lineage>
        <taxon>Bacteria</taxon>
        <taxon>Pseudomonadati</taxon>
        <taxon>Pseudomonadota</taxon>
        <taxon>Alphaproteobacteria</taxon>
        <taxon>Caulobacterales</taxon>
        <taxon>Caulobacteraceae</taxon>
        <taxon>Brevundimonas</taxon>
    </lineage>
</organism>
<dbReference type="EMBL" id="JACHFZ010000002">
    <property type="protein sequence ID" value="MBB5291863.1"/>
    <property type="molecule type" value="Genomic_DNA"/>
</dbReference>
<sequence>MLIYALATILLIQSNPQPAQRAEPPQSQRFGAWEVRTRVDAITDEVSIGAYLGTPADNLAIACAQNSPDSTVVLWRSTTRFRQTGYIPRTGQDARMYGWPVGSTTYRFDQDPPVDAWIFGRQDYSSGFGLTDIQGITRRIATSTRMVLRDRLFETHTVSFALVPTDTLRMLRRLDEVCGTNLSAPPTDQSEAGRP</sequence>
<comment type="caution">
    <text evidence="1">The sequence shown here is derived from an EMBL/GenBank/DDBJ whole genome shotgun (WGS) entry which is preliminary data.</text>
</comment>
<dbReference type="RefSeq" id="WP_183253668.1">
    <property type="nucleotide sequence ID" value="NZ_BAAAFF010000005.1"/>
</dbReference>
<keyword evidence="2" id="KW-1185">Reference proteome</keyword>
<evidence type="ECO:0000313" key="1">
    <source>
        <dbReference type="EMBL" id="MBB5291863.1"/>
    </source>
</evidence>
<protein>
    <submittedName>
        <fullName evidence="1">Uncharacterized protein</fullName>
    </submittedName>
</protein>
<reference evidence="1 2" key="1">
    <citation type="submission" date="2020-08" db="EMBL/GenBank/DDBJ databases">
        <title>Genomic Encyclopedia of Type Strains, Phase IV (KMG-IV): sequencing the most valuable type-strain genomes for metagenomic binning, comparative biology and taxonomic classification.</title>
        <authorList>
            <person name="Goeker M."/>
        </authorList>
    </citation>
    <scope>NUCLEOTIDE SEQUENCE [LARGE SCALE GENOMIC DNA]</scope>
    <source>
        <strain evidence="1 2">DSM 25335</strain>
    </source>
</reference>
<gene>
    <name evidence="1" type="ORF">HNQ67_001377</name>
</gene>
<proteinExistence type="predicted"/>
<dbReference type="Proteomes" id="UP000566663">
    <property type="component" value="Unassembled WGS sequence"/>
</dbReference>
<name>A0A7W8HZB9_9CAUL</name>